<dbReference type="InterPro" id="IPR001387">
    <property type="entry name" value="Cro/C1-type_HTH"/>
</dbReference>
<dbReference type="RefSeq" id="WP_008854753.1">
    <property type="nucleotide sequence ID" value="NZ_AGFR01000009.1"/>
</dbReference>
<reference evidence="2 3" key="1">
    <citation type="submission" date="2011-10" db="EMBL/GenBank/DDBJ databases">
        <title>Genome Sequence of Commensalibacter intestini A911, isolated from Drosophila gut.</title>
        <authorList>
            <person name="Lee W.-J."/>
            <person name="Kim E.-K."/>
        </authorList>
    </citation>
    <scope>NUCLEOTIDE SEQUENCE [LARGE SCALE GENOMIC DNA]</scope>
    <source>
        <strain evidence="2 3">A911</strain>
    </source>
</reference>
<sequence length="172" mass="19688">MAENKKISDVYMKDNLIESNFIDKRVGGRIRLRRRLLGYSQEKLALALGLSFQQVQKYEKGSNRVGASRLFDIAQILQVPINFFFDEFLNPLYIEEKILGADMSSAIAQDVHSSLDDTSESVSSPEDEKDTIFELMSNKEAIHLLKAYYAIADLEIRQKLLHLIRAMGDNRE</sequence>
<dbReference type="Proteomes" id="UP000005939">
    <property type="component" value="Unassembled WGS sequence"/>
</dbReference>
<dbReference type="Gene3D" id="1.10.260.40">
    <property type="entry name" value="lambda repressor-like DNA-binding domains"/>
    <property type="match status" value="1"/>
</dbReference>
<comment type="caution">
    <text evidence="2">The sequence shown here is derived from an EMBL/GenBank/DDBJ whole genome shotgun (WGS) entry which is preliminary data.</text>
</comment>
<gene>
    <name evidence="2" type="ORF">CIN_17630</name>
</gene>
<evidence type="ECO:0000313" key="3">
    <source>
        <dbReference type="Proteomes" id="UP000005939"/>
    </source>
</evidence>
<dbReference type="SMART" id="SM00530">
    <property type="entry name" value="HTH_XRE"/>
    <property type="match status" value="1"/>
</dbReference>
<accession>G6F2B7</accession>
<proteinExistence type="predicted"/>
<name>G6F2B7_9PROT</name>
<dbReference type="eggNOG" id="COG1396">
    <property type="taxonomic scope" value="Bacteria"/>
</dbReference>
<dbReference type="Pfam" id="PF01381">
    <property type="entry name" value="HTH_3"/>
    <property type="match status" value="1"/>
</dbReference>
<feature type="domain" description="HTH cro/C1-type" evidence="1">
    <location>
        <begin position="30"/>
        <end position="84"/>
    </location>
</feature>
<dbReference type="AlphaFoldDB" id="G6F2B7"/>
<dbReference type="STRING" id="1088868.CIN_17630"/>
<organism evidence="2 3">
    <name type="scientific">Commensalibacter intestini A911</name>
    <dbReference type="NCBI Taxonomy" id="1088868"/>
    <lineage>
        <taxon>Bacteria</taxon>
        <taxon>Pseudomonadati</taxon>
        <taxon>Pseudomonadota</taxon>
        <taxon>Alphaproteobacteria</taxon>
        <taxon>Acetobacterales</taxon>
        <taxon>Acetobacteraceae</taxon>
    </lineage>
</organism>
<dbReference type="PROSITE" id="PS50943">
    <property type="entry name" value="HTH_CROC1"/>
    <property type="match status" value="1"/>
</dbReference>
<evidence type="ECO:0000313" key="2">
    <source>
        <dbReference type="EMBL" id="EHD13571.1"/>
    </source>
</evidence>
<dbReference type="InterPro" id="IPR010982">
    <property type="entry name" value="Lambda_DNA-bd_dom_sf"/>
</dbReference>
<dbReference type="CDD" id="cd00093">
    <property type="entry name" value="HTH_XRE"/>
    <property type="match status" value="1"/>
</dbReference>
<dbReference type="SUPFAM" id="SSF47413">
    <property type="entry name" value="lambda repressor-like DNA-binding domains"/>
    <property type="match status" value="1"/>
</dbReference>
<dbReference type="GO" id="GO:0003677">
    <property type="term" value="F:DNA binding"/>
    <property type="evidence" value="ECO:0007669"/>
    <property type="project" value="InterPro"/>
</dbReference>
<evidence type="ECO:0000259" key="1">
    <source>
        <dbReference type="PROSITE" id="PS50943"/>
    </source>
</evidence>
<protein>
    <recommendedName>
        <fullName evidence="1">HTH cro/C1-type domain-containing protein</fullName>
    </recommendedName>
</protein>
<dbReference type="EMBL" id="AGFR01000009">
    <property type="protein sequence ID" value="EHD13571.1"/>
    <property type="molecule type" value="Genomic_DNA"/>
</dbReference>